<keyword evidence="2" id="KW-1185">Reference proteome</keyword>
<dbReference type="Proteomes" id="UP000434850">
    <property type="component" value="Unassembled WGS sequence"/>
</dbReference>
<name>A0A6I4I6L2_9SPHI</name>
<dbReference type="OrthoDB" id="1067458at2"/>
<protein>
    <submittedName>
        <fullName evidence="1">Uncharacterized protein</fullName>
    </submittedName>
</protein>
<accession>A0A6I4I6L2</accession>
<dbReference type="AlphaFoldDB" id="A0A6I4I6L2"/>
<comment type="caution">
    <text evidence="1">The sequence shown here is derived from an EMBL/GenBank/DDBJ whole genome shotgun (WGS) entry which is preliminary data.</text>
</comment>
<evidence type="ECO:0000313" key="2">
    <source>
        <dbReference type="Proteomes" id="UP000434850"/>
    </source>
</evidence>
<evidence type="ECO:0000313" key="1">
    <source>
        <dbReference type="EMBL" id="MVN90517.1"/>
    </source>
</evidence>
<dbReference type="EMBL" id="WQLA01000002">
    <property type="protein sequence ID" value="MVN90517.1"/>
    <property type="molecule type" value="Genomic_DNA"/>
</dbReference>
<sequence length="431" mass="48449">MKRHNTTPNCNCLPFPYKYYAMWLIGLILCVWGCKSTQINSGDTQMGSCLNAVSAKKVTGKYRIDLYLETSQSMFGFMLPKKQTQFQSTVWDIASRLSNEKSLDFRIFQTATRNQASQPVKLTTFQKLLNSGSFQAGKQTDIPQIIDNITHNWNKKTVSILISDLIFSPGDQSPALLTQITTDVRSRFYKKPWASEIIKLSSEFNFRTRSGLQPNSPYYIWIIGAPDLVSEVSRRIKLGLSAFESVTHGITETAPVYSILPYISPVASAMATKCEVDHNYYSYSEWDGSEDPMIIPVAINLSAFPPAYQQPAYLKKHLRVECPGGKVSLVGVSLKPDAKSTTDRNLIFSTGATHLIKLKVEKLTQDDNVLSINIQKHSQAWIKEINDNVDDPLRKRTTGFSKLVNGLDNAYGTEPWLLVRPLKLLITKNSL</sequence>
<reference evidence="1 2" key="1">
    <citation type="submission" date="2019-12" db="EMBL/GenBank/DDBJ databases">
        <title>Mucilaginibacter sp. HME9299 genome sequencing and assembly.</title>
        <authorList>
            <person name="Kang H."/>
            <person name="Kim H."/>
            <person name="Joh K."/>
        </authorList>
    </citation>
    <scope>NUCLEOTIDE SEQUENCE [LARGE SCALE GENOMIC DNA]</scope>
    <source>
        <strain evidence="1 2">HME9299</strain>
    </source>
</reference>
<proteinExistence type="predicted"/>
<organism evidence="1 2">
    <name type="scientific">Mucilaginibacter aquatilis</name>
    <dbReference type="NCBI Taxonomy" id="1517760"/>
    <lineage>
        <taxon>Bacteria</taxon>
        <taxon>Pseudomonadati</taxon>
        <taxon>Bacteroidota</taxon>
        <taxon>Sphingobacteriia</taxon>
        <taxon>Sphingobacteriales</taxon>
        <taxon>Sphingobacteriaceae</taxon>
        <taxon>Mucilaginibacter</taxon>
    </lineage>
</organism>
<gene>
    <name evidence="1" type="ORF">GO816_05200</name>
</gene>
<dbReference type="RefSeq" id="WP_157540301.1">
    <property type="nucleotide sequence ID" value="NZ_WQLA01000002.1"/>
</dbReference>